<dbReference type="EMBL" id="UOFD01000021">
    <property type="protein sequence ID" value="VAW50927.1"/>
    <property type="molecule type" value="Genomic_DNA"/>
</dbReference>
<dbReference type="Pfam" id="PF11306">
    <property type="entry name" value="DUF3108"/>
    <property type="match status" value="1"/>
</dbReference>
<organism evidence="1">
    <name type="scientific">hydrothermal vent metagenome</name>
    <dbReference type="NCBI Taxonomy" id="652676"/>
    <lineage>
        <taxon>unclassified sequences</taxon>
        <taxon>metagenomes</taxon>
        <taxon>ecological metagenomes</taxon>
    </lineage>
</organism>
<accession>A0A3B0WJX1</accession>
<dbReference type="InterPro" id="IPR021457">
    <property type="entry name" value="DUF3108"/>
</dbReference>
<evidence type="ECO:0008006" key="2">
    <source>
        <dbReference type="Google" id="ProtNLM"/>
    </source>
</evidence>
<gene>
    <name evidence="1" type="ORF">MNBD_GAMMA06-1612</name>
</gene>
<proteinExistence type="predicted"/>
<dbReference type="AlphaFoldDB" id="A0A3B0WJX1"/>
<evidence type="ECO:0000313" key="1">
    <source>
        <dbReference type="EMBL" id="VAW50927.1"/>
    </source>
</evidence>
<name>A0A3B0WJX1_9ZZZZ</name>
<reference evidence="1" key="1">
    <citation type="submission" date="2018-06" db="EMBL/GenBank/DDBJ databases">
        <authorList>
            <person name="Zhirakovskaya E."/>
        </authorList>
    </citation>
    <scope>NUCLEOTIDE SEQUENCE</scope>
</reference>
<protein>
    <recommendedName>
        <fullName evidence="2">DUF3108 domain-containing protein</fullName>
    </recommendedName>
</protein>
<sequence length="328" mass="38341">MKKIVSVFIFCISFSLSAAVLAGGITKWSLPKAKKPDEEFLLYRLSYSGFLTAFVWKDLADTVLSADSAPSKFNGQKSCRLHLRMSTENFLLAESFSPMRYHWRTTINPDLSRIFLIEEINENDDDLHRVVWLNRNKNQIEIYRKRKKMIPQFDENEEYDFYDDNDADLAWEKDGKKQPPDFLVENPKIEDGLNYLIYDKAIKIEKNGSVFDPLSLIYSARWYDYGKVGDIDFVVSHKDGFRQYKVFFEDKEIVEIGSKSVNTLKIVIRRHKKESGENEGFMAIWLTDDERRLPVQYLVEAKLGEIRLKINALNFENYQAPVNCVVHK</sequence>